<dbReference type="CDD" id="cd01320">
    <property type="entry name" value="ADA"/>
    <property type="match status" value="1"/>
</dbReference>
<keyword evidence="8" id="KW-1185">Reference proteome</keyword>
<dbReference type="GO" id="GO:0006146">
    <property type="term" value="P:adenine catabolic process"/>
    <property type="evidence" value="ECO:0007669"/>
    <property type="project" value="UniProtKB-UniRule"/>
</dbReference>
<keyword evidence="3 5" id="KW-0862">Zinc</keyword>
<dbReference type="PANTHER" id="PTHR43114">
    <property type="entry name" value="ADENINE DEAMINASE"/>
    <property type="match status" value="1"/>
</dbReference>
<dbReference type="OrthoDB" id="272271at2759"/>
<dbReference type="GO" id="GO:0000034">
    <property type="term" value="F:adenine deaminase activity"/>
    <property type="evidence" value="ECO:0007669"/>
    <property type="project" value="UniProtKB-UniRule"/>
</dbReference>
<evidence type="ECO:0000256" key="1">
    <source>
        <dbReference type="ARBA" id="ARBA00022723"/>
    </source>
</evidence>
<dbReference type="HAMAP" id="MF_01962">
    <property type="entry name" value="Adenine_deaminase"/>
    <property type="match status" value="1"/>
</dbReference>
<keyword evidence="5" id="KW-0963">Cytoplasm</keyword>
<comment type="function">
    <text evidence="5">Catalyzes the hydrolytic deamination of adenine to hypoxanthine. Plays an important role in the purine salvage pathway and in nitrogen catabolism.</text>
</comment>
<evidence type="ECO:0000256" key="5">
    <source>
        <dbReference type="HAMAP-Rule" id="MF_03145"/>
    </source>
</evidence>
<evidence type="ECO:0000256" key="4">
    <source>
        <dbReference type="ARBA" id="ARBA00023080"/>
    </source>
</evidence>
<gene>
    <name evidence="5" type="primary">AAH1</name>
    <name evidence="7" type="ORF">GOMPHAMPRED_005859</name>
</gene>
<evidence type="ECO:0000313" key="8">
    <source>
        <dbReference type="Proteomes" id="UP000664169"/>
    </source>
</evidence>
<feature type="binding site" evidence="5">
    <location>
        <position position="108"/>
    </location>
    <ligand>
        <name>Zn(2+)</name>
        <dbReference type="ChEBI" id="CHEBI:29105"/>
        <note>catalytic</note>
    </ligand>
</feature>
<evidence type="ECO:0000256" key="3">
    <source>
        <dbReference type="ARBA" id="ARBA00022833"/>
    </source>
</evidence>
<dbReference type="PANTHER" id="PTHR43114:SF6">
    <property type="entry name" value="ADENINE DEAMINASE"/>
    <property type="match status" value="1"/>
</dbReference>
<organism evidence="7 8">
    <name type="scientific">Gomphillus americanus</name>
    <dbReference type="NCBI Taxonomy" id="1940652"/>
    <lineage>
        <taxon>Eukaryota</taxon>
        <taxon>Fungi</taxon>
        <taxon>Dikarya</taxon>
        <taxon>Ascomycota</taxon>
        <taxon>Pezizomycotina</taxon>
        <taxon>Lecanoromycetes</taxon>
        <taxon>OSLEUM clade</taxon>
        <taxon>Ostropomycetidae</taxon>
        <taxon>Ostropales</taxon>
        <taxon>Graphidaceae</taxon>
        <taxon>Gomphilloideae</taxon>
        <taxon>Gomphillus</taxon>
    </lineage>
</organism>
<feature type="binding site" evidence="5">
    <location>
        <position position="106"/>
    </location>
    <ligand>
        <name>Zn(2+)</name>
        <dbReference type="ChEBI" id="CHEBI:29105"/>
        <note>catalytic</note>
    </ligand>
</feature>
<dbReference type="GO" id="GO:0005829">
    <property type="term" value="C:cytosol"/>
    <property type="evidence" value="ECO:0007669"/>
    <property type="project" value="TreeGrafter"/>
</dbReference>
<name>A0A8H3FWD4_9LECA</name>
<evidence type="ECO:0000313" key="7">
    <source>
        <dbReference type="EMBL" id="CAF9931260.1"/>
    </source>
</evidence>
<dbReference type="EC" id="3.5.4.2" evidence="5"/>
<evidence type="ECO:0000256" key="2">
    <source>
        <dbReference type="ARBA" id="ARBA00022801"/>
    </source>
</evidence>
<dbReference type="InterPro" id="IPR028892">
    <property type="entry name" value="ADE"/>
</dbReference>
<feature type="binding site" evidence="5">
    <location>
        <position position="379"/>
    </location>
    <ligand>
        <name>substrate</name>
    </ligand>
</feature>
<comment type="caution">
    <text evidence="7">The sequence shown here is derived from an EMBL/GenBank/DDBJ whole genome shotgun (WGS) entry which is preliminary data.</text>
</comment>
<dbReference type="InterPro" id="IPR001365">
    <property type="entry name" value="A_deaminase_dom"/>
</dbReference>
<sequence length="458" mass="51024">MKKLPCVCGVREVIPRTPSMTFEGKSDFLANIAEIHYASAAVRLLSALSIKSLPNNADRIFTGPPKKDCILVDFVRLQSQSLSHYIQAEHFSPPPHRDIWYNCEQHVHLEGCLVPELLFALALRNNVNLPSTDGLYTSVASYSAYLSRNDAFQDLDAFLSLYYTGLSVLQTQQDYHDLAMVYFRQAAQDNVRHAEVFFDPQAHTSRGVAYETILAGFKSACTEAQTHLGISSKLIMCFLRHVPAADAIEHYYTARPDLLNGSIAGIGLDSSEKGYPPELFQGVYALALKDEVRRTAHAGEEVGPHVVVSSLDKLHVERIDHGRTIPQDLELLSRMAREGIMVTLCPLSNLKLQGVKSIDQLPVRVFLDAGVKFSINCDDPAYFGGFILDNYCVVQEAFNLTAEDWRQICKASIEGSWCDGTRKRTLLEELEVVIDAFNKHSLEGVTGEDQLKDQASVR</sequence>
<dbReference type="AlphaFoldDB" id="A0A8H3FWD4"/>
<comment type="cofactor">
    <cofactor evidence="5">
        <name>Zn(2+)</name>
        <dbReference type="ChEBI" id="CHEBI:29105"/>
    </cofactor>
    <text evidence="5">Binds 1 zinc ion per subunit.</text>
</comment>
<accession>A0A8H3FWD4</accession>
<feature type="site" description="Important for catalytic activity" evidence="5">
    <location>
        <position position="321"/>
    </location>
</feature>
<dbReference type="GO" id="GO:0008270">
    <property type="term" value="F:zinc ion binding"/>
    <property type="evidence" value="ECO:0007669"/>
    <property type="project" value="UniProtKB-UniRule"/>
</dbReference>
<dbReference type="GO" id="GO:0043103">
    <property type="term" value="P:hypoxanthine salvage"/>
    <property type="evidence" value="ECO:0007669"/>
    <property type="project" value="UniProtKB-UniRule"/>
</dbReference>
<dbReference type="GO" id="GO:0009117">
    <property type="term" value="P:nucleotide metabolic process"/>
    <property type="evidence" value="ECO:0007669"/>
    <property type="project" value="UniProtKB-KW"/>
</dbReference>
<keyword evidence="5" id="KW-0539">Nucleus</keyword>
<evidence type="ECO:0000259" key="6">
    <source>
        <dbReference type="Pfam" id="PF00962"/>
    </source>
</evidence>
<dbReference type="InterPro" id="IPR032466">
    <property type="entry name" value="Metal_Hydrolase"/>
</dbReference>
<dbReference type="SUPFAM" id="SSF51556">
    <property type="entry name" value="Metallo-dependent hydrolases"/>
    <property type="match status" value="1"/>
</dbReference>
<comment type="similarity">
    <text evidence="5">Belongs to the metallo-dependent hydrolases superfamily. Adenosine and AMP deaminases family. Adenine deaminase type 2 subfamily.</text>
</comment>
<keyword evidence="2 5" id="KW-0378">Hydrolase</keyword>
<comment type="subcellular location">
    <subcellularLocation>
        <location evidence="5">Cytoplasm</location>
    </subcellularLocation>
    <subcellularLocation>
        <location evidence="5">Nucleus</location>
    </subcellularLocation>
</comment>
<dbReference type="EMBL" id="CAJPDQ010000038">
    <property type="protein sequence ID" value="CAF9931260.1"/>
    <property type="molecule type" value="Genomic_DNA"/>
</dbReference>
<dbReference type="GO" id="GO:0005634">
    <property type="term" value="C:nucleus"/>
    <property type="evidence" value="ECO:0007669"/>
    <property type="project" value="UniProtKB-SubCell"/>
</dbReference>
<dbReference type="NCBIfam" id="TIGR01430">
    <property type="entry name" value="aden_deam"/>
    <property type="match status" value="1"/>
</dbReference>
<protein>
    <recommendedName>
        <fullName evidence="5">Adenine deaminase</fullName>
        <shortName evidence="5">ADE</shortName>
        <ecNumber evidence="5">3.5.4.2</ecNumber>
    </recommendedName>
    <alternativeName>
        <fullName evidence="5">Adenine aminohydrolase</fullName>
        <shortName evidence="5">AAH</shortName>
    </alternativeName>
</protein>
<keyword evidence="4 5" id="KW-0546">Nucleotide metabolism</keyword>
<feature type="domain" description="Adenosine deaminase" evidence="6">
    <location>
        <begin position="103"/>
        <end position="431"/>
    </location>
</feature>
<comment type="catalytic activity">
    <reaction evidence="5">
        <text>adenine + H2O + H(+) = hypoxanthine + NH4(+)</text>
        <dbReference type="Rhea" id="RHEA:23688"/>
        <dbReference type="ChEBI" id="CHEBI:15377"/>
        <dbReference type="ChEBI" id="CHEBI:15378"/>
        <dbReference type="ChEBI" id="CHEBI:16708"/>
        <dbReference type="ChEBI" id="CHEBI:17368"/>
        <dbReference type="ChEBI" id="CHEBI:28938"/>
        <dbReference type="EC" id="3.5.4.2"/>
    </reaction>
</comment>
<keyword evidence="1 5" id="KW-0479">Metal-binding</keyword>
<dbReference type="Proteomes" id="UP000664169">
    <property type="component" value="Unassembled WGS sequence"/>
</dbReference>
<feature type="binding site" evidence="5">
    <location>
        <position position="378"/>
    </location>
    <ligand>
        <name>Zn(2+)</name>
        <dbReference type="ChEBI" id="CHEBI:29105"/>
        <note>catalytic</note>
    </ligand>
</feature>
<dbReference type="InterPro" id="IPR006330">
    <property type="entry name" value="Ado/ade_deaminase"/>
</dbReference>
<feature type="active site" description="Proton donor" evidence="5">
    <location>
        <position position="300"/>
    </location>
</feature>
<dbReference type="Pfam" id="PF00962">
    <property type="entry name" value="A_deaminase"/>
    <property type="match status" value="1"/>
</dbReference>
<reference evidence="7" key="1">
    <citation type="submission" date="2021-03" db="EMBL/GenBank/DDBJ databases">
        <authorList>
            <person name="Tagirdzhanova G."/>
        </authorList>
    </citation>
    <scope>NUCLEOTIDE SEQUENCE</scope>
</reference>
<dbReference type="Gene3D" id="3.20.20.140">
    <property type="entry name" value="Metal-dependent hydrolases"/>
    <property type="match status" value="1"/>
</dbReference>
<proteinExistence type="inferred from homology"/>
<feature type="binding site" evidence="5">
    <location>
        <position position="297"/>
    </location>
    <ligand>
        <name>Zn(2+)</name>
        <dbReference type="ChEBI" id="CHEBI:29105"/>
        <note>catalytic</note>
    </ligand>
</feature>